<dbReference type="Proteomes" id="UP000242146">
    <property type="component" value="Unassembled WGS sequence"/>
</dbReference>
<dbReference type="EMBL" id="MCGT01000017">
    <property type="protein sequence ID" value="ORX52820.1"/>
    <property type="molecule type" value="Genomic_DNA"/>
</dbReference>
<organism evidence="1 2">
    <name type="scientific">Hesseltinella vesiculosa</name>
    <dbReference type="NCBI Taxonomy" id="101127"/>
    <lineage>
        <taxon>Eukaryota</taxon>
        <taxon>Fungi</taxon>
        <taxon>Fungi incertae sedis</taxon>
        <taxon>Mucoromycota</taxon>
        <taxon>Mucoromycotina</taxon>
        <taxon>Mucoromycetes</taxon>
        <taxon>Mucorales</taxon>
        <taxon>Cunninghamellaceae</taxon>
        <taxon>Hesseltinella</taxon>
    </lineage>
</organism>
<proteinExistence type="predicted"/>
<sequence length="81" mass="8598">MLFSSSTLPSTSHFAVFCNACGAGNRAQYMMDNLPFLSVESVIRRGWSSGALGHHSTAHHASPATAAPTSLCQCGPIHRPR</sequence>
<name>A0A1X2GG12_9FUNG</name>
<keyword evidence="2" id="KW-1185">Reference proteome</keyword>
<accession>A0A1X2GG12</accession>
<evidence type="ECO:0000313" key="2">
    <source>
        <dbReference type="Proteomes" id="UP000242146"/>
    </source>
</evidence>
<dbReference type="AlphaFoldDB" id="A0A1X2GG12"/>
<protein>
    <submittedName>
        <fullName evidence="1">Uncharacterized protein</fullName>
    </submittedName>
</protein>
<reference evidence="1 2" key="1">
    <citation type="submission" date="2016-07" db="EMBL/GenBank/DDBJ databases">
        <title>Pervasive Adenine N6-methylation of Active Genes in Fungi.</title>
        <authorList>
            <consortium name="DOE Joint Genome Institute"/>
            <person name="Mondo S.J."/>
            <person name="Dannebaum R.O."/>
            <person name="Kuo R.C."/>
            <person name="Labutti K."/>
            <person name="Haridas S."/>
            <person name="Kuo A."/>
            <person name="Salamov A."/>
            <person name="Ahrendt S.R."/>
            <person name="Lipzen A."/>
            <person name="Sullivan W."/>
            <person name="Andreopoulos W.B."/>
            <person name="Clum A."/>
            <person name="Lindquist E."/>
            <person name="Daum C."/>
            <person name="Ramamoorthy G.K."/>
            <person name="Gryganskyi A."/>
            <person name="Culley D."/>
            <person name="Magnuson J.K."/>
            <person name="James T.Y."/>
            <person name="O'Malley M.A."/>
            <person name="Stajich J.E."/>
            <person name="Spatafora J.W."/>
            <person name="Visel A."/>
            <person name="Grigoriev I.V."/>
        </authorList>
    </citation>
    <scope>NUCLEOTIDE SEQUENCE [LARGE SCALE GENOMIC DNA]</scope>
    <source>
        <strain evidence="1 2">NRRL 3301</strain>
    </source>
</reference>
<gene>
    <name evidence="1" type="ORF">DM01DRAFT_1408143</name>
</gene>
<evidence type="ECO:0000313" key="1">
    <source>
        <dbReference type="EMBL" id="ORX52820.1"/>
    </source>
</evidence>
<comment type="caution">
    <text evidence="1">The sequence shown here is derived from an EMBL/GenBank/DDBJ whole genome shotgun (WGS) entry which is preliminary data.</text>
</comment>